<dbReference type="Proteomes" id="UP001632037">
    <property type="component" value="Unassembled WGS sequence"/>
</dbReference>
<name>A0ABD3F9U9_9STRA</name>
<evidence type="ECO:0000313" key="1">
    <source>
        <dbReference type="EMBL" id="KAL3663645.1"/>
    </source>
</evidence>
<sequence length="97" mass="10799">MAAFKALQRLLVKIPPLSQNNVRVLSPCQSKDLYQDLFRNLSALYSTGVDKMLTQPTGPSPSLEGSKKVKIEIEKDSDDGLQMCLQVVENKLVPFSF</sequence>
<comment type="caution">
    <text evidence="1">The sequence shown here is derived from an EMBL/GenBank/DDBJ whole genome shotgun (WGS) entry which is preliminary data.</text>
</comment>
<dbReference type="AlphaFoldDB" id="A0ABD3F9U9"/>
<gene>
    <name evidence="1" type="ORF">V7S43_011531</name>
</gene>
<organism evidence="1 2">
    <name type="scientific">Phytophthora oleae</name>
    <dbReference type="NCBI Taxonomy" id="2107226"/>
    <lineage>
        <taxon>Eukaryota</taxon>
        <taxon>Sar</taxon>
        <taxon>Stramenopiles</taxon>
        <taxon>Oomycota</taxon>
        <taxon>Peronosporomycetes</taxon>
        <taxon>Peronosporales</taxon>
        <taxon>Peronosporaceae</taxon>
        <taxon>Phytophthora</taxon>
    </lineage>
</organism>
<proteinExistence type="predicted"/>
<protein>
    <submittedName>
        <fullName evidence="1">Uncharacterized protein</fullName>
    </submittedName>
</protein>
<keyword evidence="2" id="KW-1185">Reference proteome</keyword>
<dbReference type="EMBL" id="JBIMZQ010000027">
    <property type="protein sequence ID" value="KAL3663645.1"/>
    <property type="molecule type" value="Genomic_DNA"/>
</dbReference>
<accession>A0ABD3F9U9</accession>
<evidence type="ECO:0000313" key="2">
    <source>
        <dbReference type="Proteomes" id="UP001632037"/>
    </source>
</evidence>
<reference evidence="1 2" key="1">
    <citation type="submission" date="2024-09" db="EMBL/GenBank/DDBJ databases">
        <title>Genome sequencing and assembly of Phytophthora oleae, isolate VK10A, causative agent of rot of olive drupes.</title>
        <authorList>
            <person name="Conti Taguali S."/>
            <person name="Riolo M."/>
            <person name="La Spada F."/>
            <person name="Cacciola S.O."/>
            <person name="Dionisio G."/>
        </authorList>
    </citation>
    <scope>NUCLEOTIDE SEQUENCE [LARGE SCALE GENOMIC DNA]</scope>
    <source>
        <strain evidence="1 2">VK10A</strain>
    </source>
</reference>